<dbReference type="Gramene" id="PGSC0003DMT400058711">
    <property type="protein sequence ID" value="PGSC0003DMT400058711"/>
    <property type="gene ID" value="PGSC0003DMG400022807"/>
</dbReference>
<name>M1C360_SOLTU</name>
<evidence type="ECO:0000313" key="2">
    <source>
        <dbReference type="Proteomes" id="UP000011115"/>
    </source>
</evidence>
<accession>M1C360</accession>
<organism evidence="1 2">
    <name type="scientific">Solanum tuberosum</name>
    <name type="common">Potato</name>
    <dbReference type="NCBI Taxonomy" id="4113"/>
    <lineage>
        <taxon>Eukaryota</taxon>
        <taxon>Viridiplantae</taxon>
        <taxon>Streptophyta</taxon>
        <taxon>Embryophyta</taxon>
        <taxon>Tracheophyta</taxon>
        <taxon>Spermatophyta</taxon>
        <taxon>Magnoliopsida</taxon>
        <taxon>eudicotyledons</taxon>
        <taxon>Gunneridae</taxon>
        <taxon>Pentapetalae</taxon>
        <taxon>asterids</taxon>
        <taxon>lamiids</taxon>
        <taxon>Solanales</taxon>
        <taxon>Solanaceae</taxon>
        <taxon>Solanoideae</taxon>
        <taxon>Solaneae</taxon>
        <taxon>Solanum</taxon>
    </lineage>
</organism>
<protein>
    <submittedName>
        <fullName evidence="1">ROX1</fullName>
    </submittedName>
</protein>
<dbReference type="HOGENOM" id="CLU_2692569_0_0_1"/>
<reference evidence="2" key="1">
    <citation type="journal article" date="2011" name="Nature">
        <title>Genome sequence and analysis of the tuber crop potato.</title>
        <authorList>
            <consortium name="The Potato Genome Sequencing Consortium"/>
        </authorList>
    </citation>
    <scope>NUCLEOTIDE SEQUENCE [LARGE SCALE GENOMIC DNA]</scope>
    <source>
        <strain evidence="2">cv. DM1-3 516 R44</strain>
    </source>
</reference>
<dbReference type="Proteomes" id="UP000011115">
    <property type="component" value="Unassembled WGS sequence"/>
</dbReference>
<dbReference type="EnsemblPlants" id="PGSC0003DMT400058711">
    <property type="protein sequence ID" value="PGSC0003DMT400058711"/>
    <property type="gene ID" value="PGSC0003DMG400022807"/>
</dbReference>
<dbReference type="AlphaFoldDB" id="M1C360"/>
<proteinExistence type="predicted"/>
<sequence length="74" mass="8665">MNEPRLNKGYATATSYKNGGNNLYYNNQEQSPNTMKYVKNPYEKSREFANSYIGNNELSNNNFVNYENDEEHMP</sequence>
<reference evidence="1" key="2">
    <citation type="submission" date="2015-06" db="UniProtKB">
        <authorList>
            <consortium name="EnsemblPlants"/>
        </authorList>
    </citation>
    <scope>IDENTIFICATION</scope>
    <source>
        <strain evidence="1">DM1-3 516 R44</strain>
    </source>
</reference>
<keyword evidence="2" id="KW-1185">Reference proteome</keyword>
<evidence type="ECO:0000313" key="1">
    <source>
        <dbReference type="EnsemblPlants" id="PGSC0003DMT400058711"/>
    </source>
</evidence>